<keyword evidence="4 10" id="KW-0812">Transmembrane</keyword>
<protein>
    <recommendedName>
        <fullName evidence="13">Odorant receptor</fullName>
    </recommendedName>
</protein>
<dbReference type="Pfam" id="PF02949">
    <property type="entry name" value="7tm_6"/>
    <property type="match status" value="2"/>
</dbReference>
<dbReference type="PANTHER" id="PTHR21137:SF35">
    <property type="entry name" value="ODORANT RECEPTOR 19A-RELATED"/>
    <property type="match status" value="1"/>
</dbReference>
<evidence type="ECO:0000313" key="12">
    <source>
        <dbReference type="Proteomes" id="UP000215335"/>
    </source>
</evidence>
<dbReference type="OrthoDB" id="7696577at2759"/>
<evidence type="ECO:0000256" key="2">
    <source>
        <dbReference type="ARBA" id="ARBA00022475"/>
    </source>
</evidence>
<keyword evidence="3" id="KW-0716">Sensory transduction</keyword>
<evidence type="ECO:0000256" key="6">
    <source>
        <dbReference type="ARBA" id="ARBA00022989"/>
    </source>
</evidence>
<evidence type="ECO:0000256" key="9">
    <source>
        <dbReference type="ARBA" id="ARBA00023224"/>
    </source>
</evidence>
<dbReference type="AlphaFoldDB" id="A0A232FDR5"/>
<evidence type="ECO:0000256" key="3">
    <source>
        <dbReference type="ARBA" id="ARBA00022606"/>
    </source>
</evidence>
<dbReference type="Proteomes" id="UP000215335">
    <property type="component" value="Unassembled WGS sequence"/>
</dbReference>
<evidence type="ECO:0000256" key="10">
    <source>
        <dbReference type="SAM" id="Phobius"/>
    </source>
</evidence>
<dbReference type="GO" id="GO:0005549">
    <property type="term" value="F:odorant binding"/>
    <property type="evidence" value="ECO:0007669"/>
    <property type="project" value="InterPro"/>
</dbReference>
<comment type="subcellular location">
    <subcellularLocation>
        <location evidence="1">Cell membrane</location>
        <topology evidence="1">Multi-pass membrane protein</topology>
    </subcellularLocation>
</comment>
<dbReference type="GO" id="GO:0005886">
    <property type="term" value="C:plasma membrane"/>
    <property type="evidence" value="ECO:0007669"/>
    <property type="project" value="UniProtKB-SubCell"/>
</dbReference>
<sequence>MDILNGPDFLYSRICLRPFGLWPFQDPKSKLISRVITLMAVSTVLIPHIMKTYEFRNDFHILLMCIPSLLYYAHYITKFLYIAFCEEKFRNVLERIKDDFVTFRGESLNHLTNYSEEARKFNTFYTSKLHRMRFEFIVIFREVYLCSTVVIYNVTAFIPHMLDFVFPLENATRPRHAARLVKYNIHQIDNNFYFVLIHGMIFDVVAIAIIIGFDALFINCAQHACALFKIVVVELRKCTKLDKKMSNSASDLVTLQRRQDIFYAKLVRTIVAHKHAIEFTDNLESTYALVNFLMIGIAVATITLTEFETIVHVNEVDIMCRFAFFSGGELISMLYQNWPGQRIKDHSLRVHSSWYVSTYVHAKKQSLNNHLAHFDFSFECEWYREDVSYKGKRLLMFMMLKSEVPSALTAGKLFILDLQNYVKIFKASLSYFAFLSSVAKMKDNVLNGPYYVYSNNYLSPFGMWPLQSYKKKVLLRKLMYVGCNSAFIPHVCKAYEVRNNFQYFFVCIPSIIFYIQVMLKMACMILNEDKCKELFKQIKNDFEIYTGESLRILNKYAEQAHYFMGTMVVYNTLAFMPLFLDFLVPLNETRPRIITKHMKYNIKRIENNYFVTTLHGYVLNILGMMVVVGFDSLLLSYTQHACALFQVVRNELKDTIDKHEIKVTSHAAQYANSRDVFYQDVVKVIIKHKHAIELSIYCPITVCFLILIPRHRFADLVESTYAATNLLVIGITLGFITLVEFETVQHKDNRALGIRFAIITIVELLHILFHNYPGQRIKDHSLMLRLRVVQGGHNRRVQEAFELHDAAESEAELLDWWWTLRSGNGKLCNGAILEKKTVIVRSTNEHGSLSFLDSKSIAVVLHFPVIRVNGTSHKSSAETVFH</sequence>
<proteinExistence type="predicted"/>
<evidence type="ECO:0000256" key="7">
    <source>
        <dbReference type="ARBA" id="ARBA00023136"/>
    </source>
</evidence>
<feature type="transmembrane region" description="Helical" evidence="10">
    <location>
        <begin position="690"/>
        <end position="708"/>
    </location>
</feature>
<gene>
    <name evidence="11" type="ORF">TSAR_015445</name>
</gene>
<accession>A0A232FDR5</accession>
<reference evidence="11 12" key="1">
    <citation type="journal article" date="2017" name="Curr. Biol.">
        <title>The Evolution of Venom by Co-option of Single-Copy Genes.</title>
        <authorList>
            <person name="Martinson E.O."/>
            <person name="Mrinalini"/>
            <person name="Kelkar Y.D."/>
            <person name="Chang C.H."/>
            <person name="Werren J.H."/>
        </authorList>
    </citation>
    <scope>NUCLEOTIDE SEQUENCE [LARGE SCALE GENOMIC DNA]</scope>
    <source>
        <strain evidence="11 12">Alberta</strain>
        <tissue evidence="11">Whole body</tissue>
    </source>
</reference>
<feature type="transmembrane region" description="Helical" evidence="10">
    <location>
        <begin position="503"/>
        <end position="527"/>
    </location>
</feature>
<dbReference type="InterPro" id="IPR004117">
    <property type="entry name" value="7tm6_olfct_rcpt"/>
</dbReference>
<evidence type="ECO:0000256" key="4">
    <source>
        <dbReference type="ARBA" id="ARBA00022692"/>
    </source>
</evidence>
<feature type="non-terminal residue" evidence="11">
    <location>
        <position position="882"/>
    </location>
</feature>
<dbReference type="EMBL" id="NNAY01000405">
    <property type="protein sequence ID" value="OXU28628.1"/>
    <property type="molecule type" value="Genomic_DNA"/>
</dbReference>
<feature type="transmembrane region" description="Helical" evidence="10">
    <location>
        <begin position="751"/>
        <end position="769"/>
    </location>
</feature>
<keyword evidence="12" id="KW-1185">Reference proteome</keyword>
<keyword evidence="5" id="KW-0552">Olfaction</keyword>
<evidence type="ECO:0000256" key="5">
    <source>
        <dbReference type="ARBA" id="ARBA00022725"/>
    </source>
</evidence>
<feature type="transmembrane region" description="Helical" evidence="10">
    <location>
        <begin position="31"/>
        <end position="49"/>
    </location>
</feature>
<keyword evidence="9" id="KW-0807">Transducer</keyword>
<keyword evidence="2" id="KW-1003">Cell membrane</keyword>
<dbReference type="GO" id="GO:0007165">
    <property type="term" value="P:signal transduction"/>
    <property type="evidence" value="ECO:0007669"/>
    <property type="project" value="UniProtKB-KW"/>
</dbReference>
<comment type="caution">
    <text evidence="11">The sequence shown here is derived from an EMBL/GenBank/DDBJ whole genome shotgun (WGS) entry which is preliminary data.</text>
</comment>
<feature type="transmembrane region" description="Helical" evidence="10">
    <location>
        <begin position="138"/>
        <end position="158"/>
    </location>
</feature>
<dbReference type="GO" id="GO:0004984">
    <property type="term" value="F:olfactory receptor activity"/>
    <property type="evidence" value="ECO:0007669"/>
    <property type="project" value="InterPro"/>
</dbReference>
<keyword evidence="6 10" id="KW-1133">Transmembrane helix</keyword>
<evidence type="ECO:0000256" key="8">
    <source>
        <dbReference type="ARBA" id="ARBA00023170"/>
    </source>
</evidence>
<feature type="transmembrane region" description="Helical" evidence="10">
    <location>
        <begin position="192"/>
        <end position="213"/>
    </location>
</feature>
<feature type="transmembrane region" description="Helical" evidence="10">
    <location>
        <begin position="607"/>
        <end position="630"/>
    </location>
</feature>
<feature type="transmembrane region" description="Helical" evidence="10">
    <location>
        <begin position="61"/>
        <end position="84"/>
    </location>
</feature>
<keyword evidence="7 10" id="KW-0472">Membrane</keyword>
<organism evidence="11 12">
    <name type="scientific">Trichomalopsis sarcophagae</name>
    <dbReference type="NCBI Taxonomy" id="543379"/>
    <lineage>
        <taxon>Eukaryota</taxon>
        <taxon>Metazoa</taxon>
        <taxon>Ecdysozoa</taxon>
        <taxon>Arthropoda</taxon>
        <taxon>Hexapoda</taxon>
        <taxon>Insecta</taxon>
        <taxon>Pterygota</taxon>
        <taxon>Neoptera</taxon>
        <taxon>Endopterygota</taxon>
        <taxon>Hymenoptera</taxon>
        <taxon>Apocrita</taxon>
        <taxon>Proctotrupomorpha</taxon>
        <taxon>Chalcidoidea</taxon>
        <taxon>Pteromalidae</taxon>
        <taxon>Pteromalinae</taxon>
        <taxon>Trichomalopsis</taxon>
    </lineage>
</organism>
<name>A0A232FDR5_9HYME</name>
<evidence type="ECO:0000313" key="11">
    <source>
        <dbReference type="EMBL" id="OXU28628.1"/>
    </source>
</evidence>
<evidence type="ECO:0000256" key="1">
    <source>
        <dbReference type="ARBA" id="ARBA00004651"/>
    </source>
</evidence>
<feature type="transmembrane region" description="Helical" evidence="10">
    <location>
        <begin position="562"/>
        <end position="586"/>
    </location>
</feature>
<keyword evidence="8" id="KW-0675">Receptor</keyword>
<dbReference type="PANTHER" id="PTHR21137">
    <property type="entry name" value="ODORANT RECEPTOR"/>
    <property type="match status" value="1"/>
</dbReference>
<feature type="transmembrane region" description="Helical" evidence="10">
    <location>
        <begin position="720"/>
        <end position="739"/>
    </location>
</feature>
<evidence type="ECO:0008006" key="13">
    <source>
        <dbReference type="Google" id="ProtNLM"/>
    </source>
</evidence>